<organism evidence="2 3">
    <name type="scientific">Cladophialophora chaetospira</name>
    <dbReference type="NCBI Taxonomy" id="386627"/>
    <lineage>
        <taxon>Eukaryota</taxon>
        <taxon>Fungi</taxon>
        <taxon>Dikarya</taxon>
        <taxon>Ascomycota</taxon>
        <taxon>Pezizomycotina</taxon>
        <taxon>Eurotiomycetes</taxon>
        <taxon>Chaetothyriomycetidae</taxon>
        <taxon>Chaetothyriales</taxon>
        <taxon>Herpotrichiellaceae</taxon>
        <taxon>Cladophialophora</taxon>
    </lineage>
</organism>
<protein>
    <submittedName>
        <fullName evidence="2">Uncharacterized protein</fullName>
    </submittedName>
</protein>
<keyword evidence="3" id="KW-1185">Reference proteome</keyword>
<dbReference type="AlphaFoldDB" id="A0AA38XH79"/>
<dbReference type="Proteomes" id="UP001172673">
    <property type="component" value="Unassembled WGS sequence"/>
</dbReference>
<evidence type="ECO:0000313" key="2">
    <source>
        <dbReference type="EMBL" id="KAJ9613316.1"/>
    </source>
</evidence>
<comment type="caution">
    <text evidence="2">The sequence shown here is derived from an EMBL/GenBank/DDBJ whole genome shotgun (WGS) entry which is preliminary data.</text>
</comment>
<proteinExistence type="predicted"/>
<accession>A0AA38XH79</accession>
<name>A0AA38XH79_9EURO</name>
<dbReference type="EMBL" id="JAPDRK010000004">
    <property type="protein sequence ID" value="KAJ9613316.1"/>
    <property type="molecule type" value="Genomic_DNA"/>
</dbReference>
<gene>
    <name evidence="2" type="ORF">H2200_003258</name>
</gene>
<feature type="region of interest" description="Disordered" evidence="1">
    <location>
        <begin position="1"/>
        <end position="48"/>
    </location>
</feature>
<reference evidence="2" key="1">
    <citation type="submission" date="2022-10" db="EMBL/GenBank/DDBJ databases">
        <title>Culturing micro-colonial fungi from biological soil crusts in the Mojave desert and describing Neophaeococcomyces mojavensis, and introducing the new genera and species Taxawa tesnikishii.</title>
        <authorList>
            <person name="Kurbessoian T."/>
            <person name="Stajich J.E."/>
        </authorList>
    </citation>
    <scope>NUCLEOTIDE SEQUENCE</scope>
    <source>
        <strain evidence="2">TK_41</strain>
    </source>
</reference>
<sequence length="426" mass="47980">MAPDAAQLHARKKVRGRGEVSAIPDDSNTQDEESHLPAGPGGTKETAPKSLEVIFNNRILLSSFLTNFPREDYTFFAELAASIPGVLHEWPDWNPLRQPWPQGQLPFEVRSLSVKCQNERSPLRRVVVDASAEEGTHPEYSNCVWEFTEDPLNRKKCDLSSKDLGVRLKAGCNPGHIREKEPIELLECAGHRIFAVDTSFGHCDYQLHTPGWLDDGEEPPRTPWDHVKTLAQMHGKHGAGFIVCSPCARQAHVNNSICLWRHERMLPLCHDCSLDPSMHEHPHESYGLRLGVNGPSIAGNIRAFSQGEPYLKCDCHENYSPLNGYHLCTDCSLTLADVLARRFGFIRLQYLFRGNEYTSPVFELDSSLGTYPRSHCPCGKNAFELKTSWAGFTQEEVDRKMYRMCTLCTGHIPRQEIITAKSTNCL</sequence>
<evidence type="ECO:0000313" key="3">
    <source>
        <dbReference type="Proteomes" id="UP001172673"/>
    </source>
</evidence>
<evidence type="ECO:0000256" key="1">
    <source>
        <dbReference type="SAM" id="MobiDB-lite"/>
    </source>
</evidence>